<name>A0A8H3IB21_9LECA</name>
<proteinExistence type="predicted"/>
<feature type="compositionally biased region" description="Basic residues" evidence="1">
    <location>
        <begin position="252"/>
        <end position="264"/>
    </location>
</feature>
<protein>
    <submittedName>
        <fullName evidence="2">Uncharacterized protein</fullName>
    </submittedName>
</protein>
<accession>A0A8H3IB21</accession>
<dbReference type="Proteomes" id="UP000664203">
    <property type="component" value="Unassembled WGS sequence"/>
</dbReference>
<evidence type="ECO:0000313" key="2">
    <source>
        <dbReference type="EMBL" id="CAF9921517.1"/>
    </source>
</evidence>
<feature type="region of interest" description="Disordered" evidence="1">
    <location>
        <begin position="72"/>
        <end position="274"/>
    </location>
</feature>
<feature type="compositionally biased region" description="Gly residues" evidence="1">
    <location>
        <begin position="313"/>
        <end position="328"/>
    </location>
</feature>
<feature type="compositionally biased region" description="Basic and acidic residues" evidence="1">
    <location>
        <begin position="14"/>
        <end position="25"/>
    </location>
</feature>
<dbReference type="AlphaFoldDB" id="A0A8H3IB21"/>
<organism evidence="2 3">
    <name type="scientific">Alectoria fallacina</name>
    <dbReference type="NCBI Taxonomy" id="1903189"/>
    <lineage>
        <taxon>Eukaryota</taxon>
        <taxon>Fungi</taxon>
        <taxon>Dikarya</taxon>
        <taxon>Ascomycota</taxon>
        <taxon>Pezizomycotina</taxon>
        <taxon>Lecanoromycetes</taxon>
        <taxon>OSLEUM clade</taxon>
        <taxon>Lecanoromycetidae</taxon>
        <taxon>Lecanorales</taxon>
        <taxon>Lecanorineae</taxon>
        <taxon>Parmeliaceae</taxon>
        <taxon>Alectoria</taxon>
    </lineage>
</organism>
<evidence type="ECO:0000256" key="1">
    <source>
        <dbReference type="SAM" id="MobiDB-lite"/>
    </source>
</evidence>
<dbReference type="EMBL" id="CAJPDR010000147">
    <property type="protein sequence ID" value="CAF9921517.1"/>
    <property type="molecule type" value="Genomic_DNA"/>
</dbReference>
<feature type="compositionally biased region" description="Gly residues" evidence="1">
    <location>
        <begin position="143"/>
        <end position="154"/>
    </location>
</feature>
<reference evidence="2" key="1">
    <citation type="submission" date="2021-03" db="EMBL/GenBank/DDBJ databases">
        <authorList>
            <person name="Tagirdzhanova G."/>
        </authorList>
    </citation>
    <scope>NUCLEOTIDE SEQUENCE</scope>
</reference>
<comment type="caution">
    <text evidence="2">The sequence shown here is derived from an EMBL/GenBank/DDBJ whole genome shotgun (WGS) entry which is preliminary data.</text>
</comment>
<keyword evidence="3" id="KW-1185">Reference proteome</keyword>
<evidence type="ECO:0000313" key="3">
    <source>
        <dbReference type="Proteomes" id="UP000664203"/>
    </source>
</evidence>
<sequence>MPRGRINSMIRGTTGRDHFDRDHLGDSPFDTSLEDGISGRYGAPRPRGTGAHNFDRSDLMAGSRDEFSHYASGASRGYGGHRAAGAAGYDSDDDASDDDNVTGMVNGPRSGGTRGHRGMLGQDFASFDDDSFAGEATRPRYGGTRGPRFGGHGGMVREDFASFDDDSFTGESPSSRFGGARGSHGYGSSDRYGDDSTTDFAGNSSDGDDESDCPPPRGRRGAAASTRRGHDSHPVEYEVQSPVSRRHEIPSHPRRSGMHSRRRAGTLGEPADSLGADRAFVSSVGGYSTGGYETGLGGHDSGARHYGSQRGLGSFGGYEGGRNLGRRY</sequence>
<gene>
    <name evidence="2" type="ORF">ALECFALPRED_001816</name>
</gene>
<feature type="region of interest" description="Disordered" evidence="1">
    <location>
        <begin position="1"/>
        <end position="57"/>
    </location>
</feature>
<feature type="compositionally biased region" description="Acidic residues" evidence="1">
    <location>
        <begin position="90"/>
        <end position="100"/>
    </location>
</feature>
<feature type="region of interest" description="Disordered" evidence="1">
    <location>
        <begin position="300"/>
        <end position="328"/>
    </location>
</feature>
<dbReference type="OrthoDB" id="10471959at2759"/>